<dbReference type="OrthoDB" id="9784632at2"/>
<dbReference type="InterPro" id="IPR013785">
    <property type="entry name" value="Aldolase_TIM"/>
</dbReference>
<dbReference type="Pfam" id="PF07992">
    <property type="entry name" value="Pyr_redox_2"/>
    <property type="match status" value="1"/>
</dbReference>
<keyword evidence="8" id="KW-0408">Iron</keyword>
<evidence type="ECO:0000256" key="9">
    <source>
        <dbReference type="ARBA" id="ARBA00023014"/>
    </source>
</evidence>
<dbReference type="Gene3D" id="3.40.50.720">
    <property type="entry name" value="NAD(P)-binding Rossmann-like Domain"/>
    <property type="match status" value="1"/>
</dbReference>
<dbReference type="Proteomes" id="UP000184191">
    <property type="component" value="Unassembled WGS sequence"/>
</dbReference>
<feature type="domain" description="NADH:flavin oxidoreductase/NADH oxidase N-terminal" evidence="10">
    <location>
        <begin position="7"/>
        <end position="337"/>
    </location>
</feature>
<dbReference type="GO" id="GO:0010181">
    <property type="term" value="F:FMN binding"/>
    <property type="evidence" value="ECO:0007669"/>
    <property type="project" value="InterPro"/>
</dbReference>
<dbReference type="GO" id="GO:0008670">
    <property type="term" value="F:2,4-dienoyl-CoA reductase (NADPH) activity"/>
    <property type="evidence" value="ECO:0007669"/>
    <property type="project" value="TreeGrafter"/>
</dbReference>
<protein>
    <recommendedName>
        <fullName evidence="14">2,4-dienoyl-CoA reductase</fullName>
    </recommendedName>
</protein>
<keyword evidence="7" id="KW-0560">Oxidoreductase</keyword>
<dbReference type="STRING" id="1054996.SAMN05444414_102198"/>
<dbReference type="RefSeq" id="WP_073194995.1">
    <property type="nucleotide sequence ID" value="NZ_FRBN01000002.1"/>
</dbReference>
<evidence type="ECO:0000256" key="8">
    <source>
        <dbReference type="ARBA" id="ARBA00023004"/>
    </source>
</evidence>
<dbReference type="SUPFAM" id="SSF51905">
    <property type="entry name" value="FAD/NAD(P)-binding domain"/>
    <property type="match status" value="1"/>
</dbReference>
<keyword evidence="4" id="KW-0285">Flavoprotein</keyword>
<comment type="cofactor">
    <cofactor evidence="1">
        <name>FMN</name>
        <dbReference type="ChEBI" id="CHEBI:58210"/>
    </cofactor>
</comment>
<dbReference type="AlphaFoldDB" id="A0A1M6W9Q9"/>
<dbReference type="Gene3D" id="3.20.20.70">
    <property type="entry name" value="Aldolase class I"/>
    <property type="match status" value="1"/>
</dbReference>
<dbReference type="InterPro" id="IPR051793">
    <property type="entry name" value="NADH:flavin_oxidoreductase"/>
</dbReference>
<dbReference type="PANTHER" id="PTHR42917:SF2">
    <property type="entry name" value="2,4-DIENOYL-COA REDUCTASE [(2E)-ENOYL-COA-PRODUCING]"/>
    <property type="match status" value="1"/>
</dbReference>
<feature type="domain" description="FAD/NAD(P)-binding" evidence="11">
    <location>
        <begin position="388"/>
        <end position="619"/>
    </location>
</feature>
<dbReference type="InterPro" id="IPR036188">
    <property type="entry name" value="FAD/NAD-bd_sf"/>
</dbReference>
<dbReference type="GO" id="GO:0046872">
    <property type="term" value="F:metal ion binding"/>
    <property type="evidence" value="ECO:0007669"/>
    <property type="project" value="UniProtKB-KW"/>
</dbReference>
<evidence type="ECO:0000256" key="6">
    <source>
        <dbReference type="ARBA" id="ARBA00022723"/>
    </source>
</evidence>
<evidence type="ECO:0000259" key="10">
    <source>
        <dbReference type="Pfam" id="PF00724"/>
    </source>
</evidence>
<dbReference type="SUPFAM" id="SSF51395">
    <property type="entry name" value="FMN-linked oxidoreductases"/>
    <property type="match status" value="1"/>
</dbReference>
<evidence type="ECO:0000256" key="5">
    <source>
        <dbReference type="ARBA" id="ARBA00022643"/>
    </source>
</evidence>
<dbReference type="EMBL" id="FRBN01000002">
    <property type="protein sequence ID" value="SHK90398.1"/>
    <property type="molecule type" value="Genomic_DNA"/>
</dbReference>
<evidence type="ECO:0000256" key="4">
    <source>
        <dbReference type="ARBA" id="ARBA00022630"/>
    </source>
</evidence>
<comment type="cofactor">
    <cofactor evidence="2">
        <name>[4Fe-4S] cluster</name>
        <dbReference type="ChEBI" id="CHEBI:49883"/>
    </cofactor>
</comment>
<evidence type="ECO:0000313" key="13">
    <source>
        <dbReference type="Proteomes" id="UP000184191"/>
    </source>
</evidence>
<comment type="similarity">
    <text evidence="3">In the N-terminal section; belongs to the NADH:flavin oxidoreductase/NADH oxidase family.</text>
</comment>
<dbReference type="GO" id="GO:0033543">
    <property type="term" value="P:fatty acid beta-oxidation, unsaturated, even number, reductase/isomerase pathway"/>
    <property type="evidence" value="ECO:0007669"/>
    <property type="project" value="TreeGrafter"/>
</dbReference>
<keyword evidence="13" id="KW-1185">Reference proteome</keyword>
<dbReference type="CDD" id="cd04734">
    <property type="entry name" value="OYE_like_3_FMN"/>
    <property type="match status" value="1"/>
</dbReference>
<keyword evidence="6" id="KW-0479">Metal-binding</keyword>
<dbReference type="Gene3D" id="3.50.50.60">
    <property type="entry name" value="FAD/NAD(P)-binding domain"/>
    <property type="match status" value="1"/>
</dbReference>
<dbReference type="InterPro" id="IPR023753">
    <property type="entry name" value="FAD/NAD-binding_dom"/>
</dbReference>
<evidence type="ECO:0008006" key="14">
    <source>
        <dbReference type="Google" id="ProtNLM"/>
    </source>
</evidence>
<dbReference type="InterPro" id="IPR001155">
    <property type="entry name" value="OxRdtase_FMN_N"/>
</dbReference>
<sequence length="680" mass="73535">MRKPDPLLQPFRLCNLTLRNRIFSSAHAPSYAEEGHPKNRYRLYHEEKAKGGVALTMIGGSTNIAPDSPSVFGQLYAGDDSIIPWFRHLTDGVKSHGSAVMCQITHMGRRTGWDGADWLPVIGPSPVREQAHRSIPKEMEQSDIDRVVASFAQAARRCVEGGFDGIEILCHSHLLGQFLSPHTNKRNDDYGGSLENRTRMALEVLDAVRAQVGRDIVLGMRVTGDELIPDGLTAAECVEIAQRLSSTGHVDFLNTLAGAPYDDLGLAGWVPPMGYGQPVKLTVAQQIRNAVEIPVFYAGGINDLATARHAISEGMVDMVAMTRAQIADPHMVNKIVGGDEDRIRPCVGLGYCVDRVNQGKDAVCGHNAATGREAVLRHTPAKAENAKTVVVVGGGAAGLEAARVSAHAGHKVHLYEASDKLGGQLLLASKGTVRRQIAGVLEWLVDEVNWLAVDVRLGTFAEREDILQHEPDLVIIATGGWPDQIDCEGGEHALSSWDVLSGNAVTSGEVLIWDEIGAHSGAVITDFLTGVAGKVWLTTQDHTCLQELGVTTRPVVMKSLYAKGVAFKTDVKLKRIEREGNRLRVTLANVLTAQEAAQTVDHVVVENGSRPFDDVYEDLRPLSKNAGLVDQTAMQMGKAAFPSSNNDGGFALARVGDCISSRNLHAAIYDANRLIQGWRE</sequence>
<evidence type="ECO:0000256" key="7">
    <source>
        <dbReference type="ARBA" id="ARBA00023002"/>
    </source>
</evidence>
<gene>
    <name evidence="12" type="ORF">SAMN05444414_102198</name>
</gene>
<evidence type="ECO:0000259" key="11">
    <source>
        <dbReference type="Pfam" id="PF07992"/>
    </source>
</evidence>
<keyword evidence="9" id="KW-0411">Iron-sulfur</keyword>
<evidence type="ECO:0000256" key="3">
    <source>
        <dbReference type="ARBA" id="ARBA00011048"/>
    </source>
</evidence>
<name>A0A1M6W9Q9_9RHOB</name>
<dbReference type="PANTHER" id="PTHR42917">
    <property type="entry name" value="2,4-DIENOYL-COA REDUCTASE"/>
    <property type="match status" value="1"/>
</dbReference>
<proteinExistence type="inferred from homology"/>
<dbReference type="PRINTS" id="PR00368">
    <property type="entry name" value="FADPNR"/>
</dbReference>
<dbReference type="Pfam" id="PF00724">
    <property type="entry name" value="Oxidored_FMN"/>
    <property type="match status" value="1"/>
</dbReference>
<evidence type="ECO:0000256" key="2">
    <source>
        <dbReference type="ARBA" id="ARBA00001966"/>
    </source>
</evidence>
<evidence type="ECO:0000256" key="1">
    <source>
        <dbReference type="ARBA" id="ARBA00001917"/>
    </source>
</evidence>
<reference evidence="13" key="1">
    <citation type="submission" date="2016-11" db="EMBL/GenBank/DDBJ databases">
        <authorList>
            <person name="Varghese N."/>
            <person name="Submissions S."/>
        </authorList>
    </citation>
    <scope>NUCLEOTIDE SEQUENCE [LARGE SCALE GENOMIC DNA]</scope>
    <source>
        <strain evidence="13">DSM 29327</strain>
    </source>
</reference>
<accession>A0A1M6W9Q9</accession>
<dbReference type="GO" id="GO:0051536">
    <property type="term" value="F:iron-sulfur cluster binding"/>
    <property type="evidence" value="ECO:0007669"/>
    <property type="project" value="UniProtKB-KW"/>
</dbReference>
<keyword evidence="5" id="KW-0288">FMN</keyword>
<evidence type="ECO:0000313" key="12">
    <source>
        <dbReference type="EMBL" id="SHK90398.1"/>
    </source>
</evidence>
<organism evidence="12 13">
    <name type="scientific">Roseovarius marisflavi</name>
    <dbReference type="NCBI Taxonomy" id="1054996"/>
    <lineage>
        <taxon>Bacteria</taxon>
        <taxon>Pseudomonadati</taxon>
        <taxon>Pseudomonadota</taxon>
        <taxon>Alphaproteobacteria</taxon>
        <taxon>Rhodobacterales</taxon>
        <taxon>Roseobacteraceae</taxon>
        <taxon>Roseovarius</taxon>
    </lineage>
</organism>